<evidence type="ECO:0000313" key="1">
    <source>
        <dbReference type="EMBL" id="PKD44466.1"/>
    </source>
</evidence>
<accession>A0A2N0VJV9</accession>
<keyword evidence="2" id="KW-1185">Reference proteome</keyword>
<sequence>MKIETKRVYEEPNESDGYRILTERLWPRGVSKERAALDRWMKGVAPSHELRKWFDHDPEKWEEFKERYRRELFGSEAVEELLDLIKQHETVTFVFASKDQTHNSTMVLEQFLEDLLTG</sequence>
<dbReference type="PANTHER" id="PTHR36849:SF1">
    <property type="entry name" value="CYTOPLASMIC PROTEIN"/>
    <property type="match status" value="1"/>
</dbReference>
<name>A0A2N0VJV9_9BACT</name>
<comment type="caution">
    <text evidence="1">The sequence shown here is derived from an EMBL/GenBank/DDBJ whole genome shotgun (WGS) entry which is preliminary data.</text>
</comment>
<reference evidence="1 2" key="1">
    <citation type="submission" date="2017-11" db="EMBL/GenBank/DDBJ databases">
        <title>Rhodohalobacter 15182 sp. nov., isolated from a salt lake.</title>
        <authorList>
            <person name="Han S."/>
        </authorList>
    </citation>
    <scope>NUCLEOTIDE SEQUENCE [LARGE SCALE GENOMIC DNA]</scope>
    <source>
        <strain evidence="1 2">15182</strain>
    </source>
</reference>
<organism evidence="1 2">
    <name type="scientific">Rhodohalobacter barkolensis</name>
    <dbReference type="NCBI Taxonomy" id="2053187"/>
    <lineage>
        <taxon>Bacteria</taxon>
        <taxon>Pseudomonadati</taxon>
        <taxon>Balneolota</taxon>
        <taxon>Balneolia</taxon>
        <taxon>Balneolales</taxon>
        <taxon>Balneolaceae</taxon>
        <taxon>Rhodohalobacter</taxon>
    </lineage>
</organism>
<dbReference type="OrthoDB" id="9790745at2"/>
<dbReference type="Proteomes" id="UP000233398">
    <property type="component" value="Unassembled WGS sequence"/>
</dbReference>
<evidence type="ECO:0000313" key="2">
    <source>
        <dbReference type="Proteomes" id="UP000233398"/>
    </source>
</evidence>
<protein>
    <submittedName>
        <fullName evidence="1">DUF488 domain-containing protein</fullName>
    </submittedName>
</protein>
<dbReference type="AlphaFoldDB" id="A0A2N0VJV9"/>
<proteinExistence type="predicted"/>
<dbReference type="Pfam" id="PF22752">
    <property type="entry name" value="DUF488-N3i"/>
    <property type="match status" value="1"/>
</dbReference>
<dbReference type="PANTHER" id="PTHR36849">
    <property type="entry name" value="CYTOPLASMIC PROTEIN-RELATED"/>
    <property type="match status" value="1"/>
</dbReference>
<gene>
    <name evidence="1" type="ORF">CWD77_03085</name>
</gene>
<dbReference type="RefSeq" id="WP_101071756.1">
    <property type="nucleotide sequence ID" value="NZ_PISP01000001.1"/>
</dbReference>
<dbReference type="EMBL" id="PISP01000001">
    <property type="protein sequence ID" value="PKD44466.1"/>
    <property type="molecule type" value="Genomic_DNA"/>
</dbReference>
<dbReference type="InterPro" id="IPR052552">
    <property type="entry name" value="YeaO-like"/>
</dbReference>